<sequence length="412" mass="45147">MSISISTAGSGNAELGASDIEAGSGVGDADRVTTPDDGQDSQRSAAVVEGVSEETAVEDPHRRGSGDAESLAFDALMADSLAQASRVAQLQFKLRRKASIYRFVAFFAVMCGLAIVLYPMLFQTYSAYKFATIAEESNRKVAQWPYPEGEEALQRAREYNMRLAQSGSRNIGELNDPFSGAEHSNDVRQALGQLVGVAEAQHSNEGSTSEQDEEYMKTLDQGGGIIGSIEVPQISVKLPVYHGTSSQTLNSGAGHLYGTSFPVDQPGSHTVITAHRGLPTAMFFTRLGELKKGDEMYVTTMGRTFGYIVDRIQVIEPTDFSAMDIVEGEERLTLMTCTPYGINTHRLLVSGLRGDIPQPVSPIPDARRDLLWIPVCGVILLLASLLCAFIARRRRRAMRFMRARHAYWLPWW</sequence>
<dbReference type="InterPro" id="IPR005754">
    <property type="entry name" value="Sortase"/>
</dbReference>
<evidence type="ECO:0000256" key="3">
    <source>
        <dbReference type="SAM" id="MobiDB-lite"/>
    </source>
</evidence>
<protein>
    <submittedName>
        <fullName evidence="5">Sortase</fullName>
    </submittedName>
</protein>
<reference evidence="5 6" key="1">
    <citation type="submission" date="2014-03" db="EMBL/GenBank/DDBJ databases">
        <title>Genomics of Bifidobacteria.</title>
        <authorList>
            <person name="Ventura M."/>
            <person name="Milani C."/>
            <person name="Lugli G.A."/>
        </authorList>
    </citation>
    <scope>NUCLEOTIDE SEQUENCE [LARGE SCALE GENOMIC DNA]</scope>
    <source>
        <strain evidence="5 6">LMG 21775</strain>
    </source>
</reference>
<evidence type="ECO:0000313" key="6">
    <source>
        <dbReference type="Proteomes" id="UP000029050"/>
    </source>
</evidence>
<dbReference type="NCBIfam" id="NF033745">
    <property type="entry name" value="class_C_sortase"/>
    <property type="match status" value="1"/>
</dbReference>
<evidence type="ECO:0000256" key="1">
    <source>
        <dbReference type="ARBA" id="ARBA00022801"/>
    </source>
</evidence>
<evidence type="ECO:0000256" key="2">
    <source>
        <dbReference type="PIRSR" id="PIRSR605754-1"/>
    </source>
</evidence>
<feature type="transmembrane region" description="Helical" evidence="4">
    <location>
        <begin position="370"/>
        <end position="391"/>
    </location>
</feature>
<dbReference type="SUPFAM" id="SSF63817">
    <property type="entry name" value="Sortase"/>
    <property type="match status" value="1"/>
</dbReference>
<dbReference type="eggNOG" id="COG3764">
    <property type="taxonomic scope" value="Bacteria"/>
</dbReference>
<evidence type="ECO:0000313" key="5">
    <source>
        <dbReference type="EMBL" id="KFI82190.1"/>
    </source>
</evidence>
<name>A0A087CFZ0_9BIFI</name>
<dbReference type="STRING" id="218140.BPSY_1039"/>
<dbReference type="Gene3D" id="2.40.260.10">
    <property type="entry name" value="Sortase"/>
    <property type="match status" value="1"/>
</dbReference>
<evidence type="ECO:0000256" key="4">
    <source>
        <dbReference type="SAM" id="Phobius"/>
    </source>
</evidence>
<keyword evidence="6" id="KW-1185">Reference proteome</keyword>
<organism evidence="5 6">
    <name type="scientific">Bifidobacterium psychraerophilum</name>
    <dbReference type="NCBI Taxonomy" id="218140"/>
    <lineage>
        <taxon>Bacteria</taxon>
        <taxon>Bacillati</taxon>
        <taxon>Actinomycetota</taxon>
        <taxon>Actinomycetes</taxon>
        <taxon>Bifidobacteriales</taxon>
        <taxon>Bifidobacteriaceae</taxon>
        <taxon>Bifidobacterium</taxon>
    </lineage>
</organism>
<comment type="caution">
    <text evidence="5">The sequence shown here is derived from an EMBL/GenBank/DDBJ whole genome shotgun (WGS) entry which is preliminary data.</text>
</comment>
<feature type="compositionally biased region" description="Polar residues" evidence="3">
    <location>
        <begin position="1"/>
        <end position="10"/>
    </location>
</feature>
<feature type="active site" description="Acyl-thioester intermediate" evidence="2">
    <location>
        <position position="337"/>
    </location>
</feature>
<feature type="transmembrane region" description="Helical" evidence="4">
    <location>
        <begin position="100"/>
        <end position="121"/>
    </location>
</feature>
<dbReference type="Proteomes" id="UP000029050">
    <property type="component" value="Unassembled WGS sequence"/>
</dbReference>
<gene>
    <name evidence="5" type="ORF">BPSY_1039</name>
</gene>
<feature type="region of interest" description="Disordered" evidence="3">
    <location>
        <begin position="1"/>
        <end position="66"/>
    </location>
</feature>
<dbReference type="InterPro" id="IPR042002">
    <property type="entry name" value="Sortase_C"/>
</dbReference>
<dbReference type="RefSeq" id="WP_152596771.1">
    <property type="nucleotide sequence ID" value="NZ_JBDNZD010000004.1"/>
</dbReference>
<dbReference type="AlphaFoldDB" id="A0A087CFZ0"/>
<keyword evidence="1" id="KW-0378">Hydrolase</keyword>
<dbReference type="InterPro" id="IPR023365">
    <property type="entry name" value="Sortase_dom-sf"/>
</dbReference>
<dbReference type="GeneID" id="98300246"/>
<dbReference type="GO" id="GO:0016787">
    <property type="term" value="F:hydrolase activity"/>
    <property type="evidence" value="ECO:0007669"/>
    <property type="project" value="UniProtKB-KW"/>
</dbReference>
<proteinExistence type="predicted"/>
<dbReference type="CDD" id="cd05827">
    <property type="entry name" value="Sortase_C"/>
    <property type="match status" value="1"/>
</dbReference>
<keyword evidence="4" id="KW-0472">Membrane</keyword>
<dbReference type="OrthoDB" id="5242161at2"/>
<feature type="active site" description="Proton donor/acceptor" evidence="2">
    <location>
        <position position="275"/>
    </location>
</feature>
<dbReference type="Pfam" id="PF04203">
    <property type="entry name" value="Sortase"/>
    <property type="match status" value="1"/>
</dbReference>
<keyword evidence="4" id="KW-1133">Transmembrane helix</keyword>
<accession>A0A087CFZ0</accession>
<keyword evidence="4" id="KW-0812">Transmembrane</keyword>
<dbReference type="EMBL" id="JGZI01000009">
    <property type="protein sequence ID" value="KFI82190.1"/>
    <property type="molecule type" value="Genomic_DNA"/>
</dbReference>
<dbReference type="NCBIfam" id="TIGR01076">
    <property type="entry name" value="sortase_fam"/>
    <property type="match status" value="1"/>
</dbReference>